<protein>
    <submittedName>
        <fullName evidence="1">Uncharacterized protein</fullName>
    </submittedName>
</protein>
<reference evidence="1" key="1">
    <citation type="journal article" date="2015" name="Nature">
        <title>Complex archaea that bridge the gap between prokaryotes and eukaryotes.</title>
        <authorList>
            <person name="Spang A."/>
            <person name="Saw J.H."/>
            <person name="Jorgensen S.L."/>
            <person name="Zaremba-Niedzwiedzka K."/>
            <person name="Martijn J."/>
            <person name="Lind A.E."/>
            <person name="van Eijk R."/>
            <person name="Schleper C."/>
            <person name="Guy L."/>
            <person name="Ettema T.J."/>
        </authorList>
    </citation>
    <scope>NUCLEOTIDE SEQUENCE</scope>
</reference>
<feature type="non-terminal residue" evidence="1">
    <location>
        <position position="1"/>
    </location>
</feature>
<gene>
    <name evidence="1" type="ORF">LCGC14_2650750</name>
</gene>
<evidence type="ECO:0000313" key="1">
    <source>
        <dbReference type="EMBL" id="KKK97641.1"/>
    </source>
</evidence>
<organism evidence="1">
    <name type="scientific">marine sediment metagenome</name>
    <dbReference type="NCBI Taxonomy" id="412755"/>
    <lineage>
        <taxon>unclassified sequences</taxon>
        <taxon>metagenomes</taxon>
        <taxon>ecological metagenomes</taxon>
    </lineage>
</organism>
<accession>A0A0F9CLW5</accession>
<comment type="caution">
    <text evidence="1">The sequence shown here is derived from an EMBL/GenBank/DDBJ whole genome shotgun (WGS) entry which is preliminary data.</text>
</comment>
<sequence>KAVMIQDYYFSLITAGLNVMIAATEMIEAN</sequence>
<dbReference type="EMBL" id="LAZR01045960">
    <property type="protein sequence ID" value="KKK97641.1"/>
    <property type="molecule type" value="Genomic_DNA"/>
</dbReference>
<dbReference type="AlphaFoldDB" id="A0A0F9CLW5"/>
<name>A0A0F9CLW5_9ZZZZ</name>
<proteinExistence type="predicted"/>